<accession>A0A1G2FBG3</accession>
<dbReference type="Proteomes" id="UP000177725">
    <property type="component" value="Unassembled WGS sequence"/>
</dbReference>
<proteinExistence type="predicted"/>
<sequence>MSVELNKRLFFKSRKIMAKNGPKGGGREGMVKSRVQYKNPRTKLFTKADTKSGRFMDDKTSMGKLSKFKGVRTK</sequence>
<protein>
    <submittedName>
        <fullName evidence="2">Uncharacterized protein</fullName>
    </submittedName>
</protein>
<evidence type="ECO:0000313" key="3">
    <source>
        <dbReference type="Proteomes" id="UP000177725"/>
    </source>
</evidence>
<evidence type="ECO:0000313" key="2">
    <source>
        <dbReference type="EMBL" id="OGZ34970.1"/>
    </source>
</evidence>
<feature type="region of interest" description="Disordered" evidence="1">
    <location>
        <begin position="16"/>
        <end position="41"/>
    </location>
</feature>
<organism evidence="2 3">
    <name type="scientific">Candidatus Portnoybacteria bacterium RBG_13_41_18</name>
    <dbReference type="NCBI Taxonomy" id="1801991"/>
    <lineage>
        <taxon>Bacteria</taxon>
        <taxon>Candidatus Portnoyibacteriota</taxon>
    </lineage>
</organism>
<gene>
    <name evidence="2" type="ORF">A2174_00095</name>
</gene>
<comment type="caution">
    <text evidence="2">The sequence shown here is derived from an EMBL/GenBank/DDBJ whole genome shotgun (WGS) entry which is preliminary data.</text>
</comment>
<dbReference type="EMBL" id="MHMV01000006">
    <property type="protein sequence ID" value="OGZ34970.1"/>
    <property type="molecule type" value="Genomic_DNA"/>
</dbReference>
<dbReference type="AlphaFoldDB" id="A0A1G2FBG3"/>
<reference evidence="2 3" key="1">
    <citation type="journal article" date="2016" name="Nat. Commun.">
        <title>Thousands of microbial genomes shed light on interconnected biogeochemical processes in an aquifer system.</title>
        <authorList>
            <person name="Anantharaman K."/>
            <person name="Brown C.T."/>
            <person name="Hug L.A."/>
            <person name="Sharon I."/>
            <person name="Castelle C.J."/>
            <person name="Probst A.J."/>
            <person name="Thomas B.C."/>
            <person name="Singh A."/>
            <person name="Wilkins M.J."/>
            <person name="Karaoz U."/>
            <person name="Brodie E.L."/>
            <person name="Williams K.H."/>
            <person name="Hubbard S.S."/>
            <person name="Banfield J.F."/>
        </authorList>
    </citation>
    <scope>NUCLEOTIDE SEQUENCE [LARGE SCALE GENOMIC DNA]</scope>
</reference>
<evidence type="ECO:0000256" key="1">
    <source>
        <dbReference type="SAM" id="MobiDB-lite"/>
    </source>
</evidence>
<name>A0A1G2FBG3_9BACT</name>